<feature type="transmembrane region" description="Helical" evidence="4">
    <location>
        <begin position="47"/>
        <end position="72"/>
    </location>
</feature>
<evidence type="ECO:0000313" key="6">
    <source>
        <dbReference type="EMBL" id="SMF17611.1"/>
    </source>
</evidence>
<gene>
    <name evidence="6" type="ORF">SAMN06295900_103366</name>
</gene>
<feature type="transmembrane region" description="Helical" evidence="4">
    <location>
        <begin position="14"/>
        <end position="35"/>
    </location>
</feature>
<dbReference type="InterPro" id="IPR011701">
    <property type="entry name" value="MFS"/>
</dbReference>
<evidence type="ECO:0000256" key="4">
    <source>
        <dbReference type="SAM" id="Phobius"/>
    </source>
</evidence>
<dbReference type="GO" id="GO:0022857">
    <property type="term" value="F:transmembrane transporter activity"/>
    <property type="evidence" value="ECO:0007669"/>
    <property type="project" value="InterPro"/>
</dbReference>
<feature type="domain" description="Major facilitator superfamily (MFS) profile" evidence="5">
    <location>
        <begin position="18"/>
        <end position="222"/>
    </location>
</feature>
<evidence type="ECO:0000256" key="2">
    <source>
        <dbReference type="ARBA" id="ARBA00022989"/>
    </source>
</evidence>
<dbReference type="InterPro" id="IPR020846">
    <property type="entry name" value="MFS_dom"/>
</dbReference>
<dbReference type="Pfam" id="PF07690">
    <property type="entry name" value="MFS_1"/>
    <property type="match status" value="1"/>
</dbReference>
<evidence type="ECO:0000259" key="5">
    <source>
        <dbReference type="PROSITE" id="PS50850"/>
    </source>
</evidence>
<dbReference type="PANTHER" id="PTHR42910:SF1">
    <property type="entry name" value="MAJOR FACILITATOR SUPERFAMILY (MFS) PROFILE DOMAIN-CONTAINING PROTEIN"/>
    <property type="match status" value="1"/>
</dbReference>
<dbReference type="InterPro" id="IPR036259">
    <property type="entry name" value="MFS_trans_sf"/>
</dbReference>
<feature type="transmembrane region" description="Helical" evidence="4">
    <location>
        <begin position="171"/>
        <end position="191"/>
    </location>
</feature>
<keyword evidence="7" id="KW-1185">Reference proteome</keyword>
<feature type="transmembrane region" description="Helical" evidence="4">
    <location>
        <begin position="84"/>
        <end position="102"/>
    </location>
</feature>
<dbReference type="PANTHER" id="PTHR42910">
    <property type="entry name" value="TRANSPORTER SCO4007-RELATED"/>
    <property type="match status" value="1"/>
</dbReference>
<keyword evidence="2 4" id="KW-1133">Transmembrane helix</keyword>
<dbReference type="SUPFAM" id="SSF103473">
    <property type="entry name" value="MFS general substrate transporter"/>
    <property type="match status" value="1"/>
</dbReference>
<feature type="transmembrane region" description="Helical" evidence="4">
    <location>
        <begin position="108"/>
        <end position="129"/>
    </location>
</feature>
<dbReference type="STRING" id="28094.SAMN06295900_103366"/>
<feature type="transmembrane region" description="Helical" evidence="4">
    <location>
        <begin position="141"/>
        <end position="159"/>
    </location>
</feature>
<dbReference type="Proteomes" id="UP000192911">
    <property type="component" value="Unassembled WGS sequence"/>
</dbReference>
<evidence type="ECO:0000256" key="3">
    <source>
        <dbReference type="ARBA" id="ARBA00023136"/>
    </source>
</evidence>
<name>A0A1X7DMH1_TRICW</name>
<organism evidence="6 7">
    <name type="scientific">Trinickia caryophylli</name>
    <name type="common">Paraburkholderia caryophylli</name>
    <dbReference type="NCBI Taxonomy" id="28094"/>
    <lineage>
        <taxon>Bacteria</taxon>
        <taxon>Pseudomonadati</taxon>
        <taxon>Pseudomonadota</taxon>
        <taxon>Betaproteobacteria</taxon>
        <taxon>Burkholderiales</taxon>
        <taxon>Burkholderiaceae</taxon>
        <taxon>Trinickia</taxon>
    </lineage>
</organism>
<protein>
    <submittedName>
        <fullName evidence="6">Major Facilitator Superfamily protein</fullName>
    </submittedName>
</protein>
<proteinExistence type="predicted"/>
<sequence length="222" mass="23294">MARQHPAASAHRELSSGLILAMATASALLTANMYYAQPLVGLIGSSFGLSPAGAGLVVTLTQLGYGLGLLLIVPVADILENRRLMLRLIGFCVTSLFAASMARHAGVFLAASLCIGVSSVAVQILFPYASHLASDANRGRIIGVMTSGQMLGIMLARPAASVAAHAASWRLIFVLSGICLLASMVVVWRVLPPRMPQAGVGYRALLRLHGGPRTHDRVSPCR</sequence>
<reference evidence="7" key="1">
    <citation type="submission" date="2017-04" db="EMBL/GenBank/DDBJ databases">
        <authorList>
            <person name="Varghese N."/>
            <person name="Submissions S."/>
        </authorList>
    </citation>
    <scope>NUCLEOTIDE SEQUENCE [LARGE SCALE GENOMIC DNA]</scope>
    <source>
        <strain evidence="7">Ballard 720</strain>
    </source>
</reference>
<evidence type="ECO:0000313" key="7">
    <source>
        <dbReference type="Proteomes" id="UP000192911"/>
    </source>
</evidence>
<keyword evidence="1 4" id="KW-0812">Transmembrane</keyword>
<dbReference type="AlphaFoldDB" id="A0A1X7DMH1"/>
<dbReference type="PROSITE" id="PS50850">
    <property type="entry name" value="MFS"/>
    <property type="match status" value="1"/>
</dbReference>
<dbReference type="EMBL" id="FXAH01000003">
    <property type="protein sequence ID" value="SMF17611.1"/>
    <property type="molecule type" value="Genomic_DNA"/>
</dbReference>
<accession>A0A1X7DMH1</accession>
<dbReference type="Gene3D" id="1.20.1250.20">
    <property type="entry name" value="MFS general substrate transporter like domains"/>
    <property type="match status" value="1"/>
</dbReference>
<evidence type="ECO:0000256" key="1">
    <source>
        <dbReference type="ARBA" id="ARBA00022692"/>
    </source>
</evidence>
<keyword evidence="3 4" id="KW-0472">Membrane</keyword>